<dbReference type="EMBL" id="PVBR01000017">
    <property type="protein sequence ID" value="PRD41777.1"/>
    <property type="molecule type" value="Genomic_DNA"/>
</dbReference>
<comment type="caution">
    <text evidence="1">The sequence shown here is derived from an EMBL/GenBank/DDBJ whole genome shotgun (WGS) entry which is preliminary data.</text>
</comment>
<organism evidence="1 2">
    <name type="scientific">Phyllobacterium phragmitis</name>
    <dbReference type="NCBI Taxonomy" id="2670329"/>
    <lineage>
        <taxon>Bacteria</taxon>
        <taxon>Pseudomonadati</taxon>
        <taxon>Pseudomonadota</taxon>
        <taxon>Alphaproteobacteria</taxon>
        <taxon>Hyphomicrobiales</taxon>
        <taxon>Phyllobacteriaceae</taxon>
        <taxon>Phyllobacterium</taxon>
    </lineage>
</organism>
<reference evidence="1 2" key="1">
    <citation type="submission" date="2018-02" db="EMBL/GenBank/DDBJ databases">
        <title>The draft genome of Phyllobacterium sp. 1N-3.</title>
        <authorList>
            <person name="Liu L."/>
            <person name="Li L."/>
            <person name="Zhang X."/>
            <person name="Wang T."/>
            <person name="Liang L."/>
        </authorList>
    </citation>
    <scope>NUCLEOTIDE SEQUENCE [LARGE SCALE GENOMIC DNA]</scope>
    <source>
        <strain evidence="1 2">1N-3</strain>
    </source>
</reference>
<name>A0A2S9IMP0_9HYPH</name>
<gene>
    <name evidence="1" type="ORF">C5748_20180</name>
</gene>
<sequence length="104" mass="11545">MNYDNRSVSDVQVFGIRRHEGFDGVTVSGSIRLQLSTHDGNEFGPCATIELATDVADHSTLPEIERQLLTAAIGVLTRFASLRPDQAYSELQKSQLRQYLPKVP</sequence>
<proteinExistence type="predicted"/>
<dbReference type="RefSeq" id="WP_105743735.1">
    <property type="nucleotide sequence ID" value="NZ_PVBR01000017.1"/>
</dbReference>
<dbReference type="AlphaFoldDB" id="A0A2S9IMP0"/>
<accession>A0A2S9IMP0</accession>
<dbReference type="Proteomes" id="UP000239434">
    <property type="component" value="Unassembled WGS sequence"/>
</dbReference>
<protein>
    <submittedName>
        <fullName evidence="1">Uncharacterized protein</fullName>
    </submittedName>
</protein>
<evidence type="ECO:0000313" key="2">
    <source>
        <dbReference type="Proteomes" id="UP000239434"/>
    </source>
</evidence>
<keyword evidence="2" id="KW-1185">Reference proteome</keyword>
<evidence type="ECO:0000313" key="1">
    <source>
        <dbReference type="EMBL" id="PRD41777.1"/>
    </source>
</evidence>